<evidence type="ECO:0000313" key="4">
    <source>
        <dbReference type="WBParaSite" id="PSU_v2.g16567.t1"/>
    </source>
</evidence>
<keyword evidence="1" id="KW-1133">Transmembrane helix</keyword>
<dbReference type="GO" id="GO:1990573">
    <property type="term" value="P:potassium ion import across plasma membrane"/>
    <property type="evidence" value="ECO:0007669"/>
    <property type="project" value="TreeGrafter"/>
</dbReference>
<dbReference type="FunFam" id="1.20.1110.10:FF:000095">
    <property type="entry name" value="Sodium/potassium-transporting ATPase subunit alpha-1"/>
    <property type="match status" value="1"/>
</dbReference>
<dbReference type="GO" id="GO:0006883">
    <property type="term" value="P:intracellular sodium ion homeostasis"/>
    <property type="evidence" value="ECO:0007669"/>
    <property type="project" value="TreeGrafter"/>
</dbReference>
<dbReference type="PANTHER" id="PTHR43294:SF18">
    <property type="entry name" value="SODIUM_POTASSIUM-TRANSPORTING ATPASE SUBUNIT ALPHA"/>
    <property type="match status" value="1"/>
</dbReference>
<evidence type="ECO:0000256" key="1">
    <source>
        <dbReference type="SAM" id="Phobius"/>
    </source>
</evidence>
<sequence>MKRPPRDSKVDRLVNFRLMRFSYLQIGMIQTLAGFLTWTAVMAQNGFCLDRLFNIRTHWDNKAVENLEDSYGQEWSFHDRKTLERSCHAAFFFAIVVLQWADLLISKTRTNSLVTQGFR</sequence>
<dbReference type="GO" id="GO:1902600">
    <property type="term" value="P:proton transmembrane transport"/>
    <property type="evidence" value="ECO:0007669"/>
    <property type="project" value="TreeGrafter"/>
</dbReference>
<dbReference type="InterPro" id="IPR023298">
    <property type="entry name" value="ATPase_P-typ_TM_dom_sf"/>
</dbReference>
<dbReference type="AlphaFoldDB" id="A0A914YAW6"/>
<dbReference type="WBParaSite" id="PSU_v2.g16567.t1">
    <property type="protein sequence ID" value="PSU_v2.g16567.t1"/>
    <property type="gene ID" value="PSU_v2.g16567"/>
</dbReference>
<dbReference type="PRINTS" id="PR00121">
    <property type="entry name" value="NAKATPASE"/>
</dbReference>
<keyword evidence="1" id="KW-0472">Membrane</keyword>
<reference evidence="4" key="1">
    <citation type="submission" date="2022-11" db="UniProtKB">
        <authorList>
            <consortium name="WormBaseParasite"/>
        </authorList>
    </citation>
    <scope>IDENTIFICATION</scope>
</reference>
<evidence type="ECO:0000313" key="3">
    <source>
        <dbReference type="Proteomes" id="UP000887577"/>
    </source>
</evidence>
<dbReference type="GO" id="GO:0005391">
    <property type="term" value="F:P-type sodium:potassium-exchanging transporter activity"/>
    <property type="evidence" value="ECO:0007669"/>
    <property type="project" value="TreeGrafter"/>
</dbReference>
<dbReference type="GO" id="GO:0005886">
    <property type="term" value="C:plasma membrane"/>
    <property type="evidence" value="ECO:0007669"/>
    <property type="project" value="TreeGrafter"/>
</dbReference>
<dbReference type="InterPro" id="IPR006068">
    <property type="entry name" value="ATPase_P-typ_cation-transptr_C"/>
</dbReference>
<dbReference type="SUPFAM" id="SSF81665">
    <property type="entry name" value="Calcium ATPase, transmembrane domain M"/>
    <property type="match status" value="1"/>
</dbReference>
<dbReference type="GO" id="GO:0030007">
    <property type="term" value="P:intracellular potassium ion homeostasis"/>
    <property type="evidence" value="ECO:0007669"/>
    <property type="project" value="TreeGrafter"/>
</dbReference>
<evidence type="ECO:0000259" key="2">
    <source>
        <dbReference type="Pfam" id="PF00689"/>
    </source>
</evidence>
<accession>A0A914YAW6</accession>
<proteinExistence type="predicted"/>
<dbReference type="PANTHER" id="PTHR43294">
    <property type="entry name" value="SODIUM/POTASSIUM-TRANSPORTING ATPASE SUBUNIT ALPHA"/>
    <property type="match status" value="1"/>
</dbReference>
<protein>
    <submittedName>
        <fullName evidence="4">Cation-transporting P-type ATPase C-terminal domain-containing protein</fullName>
    </submittedName>
</protein>
<feature type="domain" description="Cation-transporting P-type ATPase C-terminal" evidence="2">
    <location>
        <begin position="1"/>
        <end position="118"/>
    </location>
</feature>
<keyword evidence="1" id="KW-0812">Transmembrane</keyword>
<feature type="transmembrane region" description="Helical" evidence="1">
    <location>
        <begin position="21"/>
        <end position="41"/>
    </location>
</feature>
<dbReference type="InterPro" id="IPR050510">
    <property type="entry name" value="Cation_transp_ATPase_P-type"/>
</dbReference>
<dbReference type="Gene3D" id="1.20.1110.10">
    <property type="entry name" value="Calcium-transporting ATPase, transmembrane domain"/>
    <property type="match status" value="1"/>
</dbReference>
<keyword evidence="3" id="KW-1185">Reference proteome</keyword>
<name>A0A914YAW6_9BILA</name>
<organism evidence="3 4">
    <name type="scientific">Panagrolaimus superbus</name>
    <dbReference type="NCBI Taxonomy" id="310955"/>
    <lineage>
        <taxon>Eukaryota</taxon>
        <taxon>Metazoa</taxon>
        <taxon>Ecdysozoa</taxon>
        <taxon>Nematoda</taxon>
        <taxon>Chromadorea</taxon>
        <taxon>Rhabditida</taxon>
        <taxon>Tylenchina</taxon>
        <taxon>Panagrolaimomorpha</taxon>
        <taxon>Panagrolaimoidea</taxon>
        <taxon>Panagrolaimidae</taxon>
        <taxon>Panagrolaimus</taxon>
    </lineage>
</organism>
<dbReference type="GO" id="GO:0036376">
    <property type="term" value="P:sodium ion export across plasma membrane"/>
    <property type="evidence" value="ECO:0007669"/>
    <property type="project" value="TreeGrafter"/>
</dbReference>
<dbReference type="Proteomes" id="UP000887577">
    <property type="component" value="Unplaced"/>
</dbReference>
<dbReference type="Pfam" id="PF00689">
    <property type="entry name" value="Cation_ATPase_C"/>
    <property type="match status" value="1"/>
</dbReference>